<keyword evidence="15" id="KW-1185">Reference proteome</keyword>
<name>A0A1H7VF65_9PAST</name>
<keyword evidence="3 10" id="KW-0227">DNA damage</keyword>
<dbReference type="AlphaFoldDB" id="A0A1H7VF65"/>
<dbReference type="InterPro" id="IPR027417">
    <property type="entry name" value="P-loop_NTPase"/>
</dbReference>
<dbReference type="Gene3D" id="3.40.50.300">
    <property type="entry name" value="P-loop containing nucleotide triphosphate hydrolases"/>
    <property type="match status" value="2"/>
</dbReference>
<evidence type="ECO:0000313" key="12">
    <source>
        <dbReference type="EMBL" id="MDP8085225.1"/>
    </source>
</evidence>
<dbReference type="Proteomes" id="UP001224812">
    <property type="component" value="Unassembled WGS sequence"/>
</dbReference>
<evidence type="ECO:0000256" key="7">
    <source>
        <dbReference type="ARBA" id="ARBA00022840"/>
    </source>
</evidence>
<dbReference type="Gene3D" id="1.10.10.160">
    <property type="match status" value="1"/>
</dbReference>
<dbReference type="Pfam" id="PF04257">
    <property type="entry name" value="Exonuc_V_gamma"/>
    <property type="match status" value="1"/>
</dbReference>
<comment type="subunit">
    <text evidence="10">Heterotrimer of RecB, RecC and RecD. All subunits contribute to DNA-binding.</text>
</comment>
<dbReference type="Pfam" id="PF17946">
    <property type="entry name" value="RecC_C"/>
    <property type="match status" value="1"/>
</dbReference>
<evidence type="ECO:0000313" key="13">
    <source>
        <dbReference type="EMBL" id="SEM07902.1"/>
    </source>
</evidence>
<comment type="miscellaneous">
    <text evidence="10">In the RecBCD complex, RecB has a slow 3'-5' helicase, an exonuclease activity and loads RecA onto ssDNA, RecD has a fast 5'-3' helicase activity, while RecC stimulates the ATPase and processivity of the RecB helicase and contributes to recognition of the Chi site.</text>
</comment>
<dbReference type="GO" id="GO:0003677">
    <property type="term" value="F:DNA binding"/>
    <property type="evidence" value="ECO:0007669"/>
    <property type="project" value="UniProtKB-UniRule"/>
</dbReference>
<keyword evidence="1 10" id="KW-0540">Nuclease</keyword>
<keyword evidence="7 10" id="KW-0067">ATP-binding</keyword>
<dbReference type="GO" id="GO:0009338">
    <property type="term" value="C:exodeoxyribonuclease V complex"/>
    <property type="evidence" value="ECO:0007669"/>
    <property type="project" value="InterPro"/>
</dbReference>
<dbReference type="GO" id="GO:0003678">
    <property type="term" value="F:DNA helicase activity"/>
    <property type="evidence" value="ECO:0007669"/>
    <property type="project" value="UniProtKB-UniRule"/>
</dbReference>
<dbReference type="InterPro" id="IPR011335">
    <property type="entry name" value="Restrct_endonuc-II-like"/>
</dbReference>
<keyword evidence="2 10" id="KW-0547">Nucleotide-binding</keyword>
<feature type="domain" description="RecC C-terminal" evidence="11">
    <location>
        <begin position="806"/>
        <end position="1010"/>
    </location>
</feature>
<comment type="function">
    <text evidence="10">A helicase/nuclease that prepares dsDNA breaks (DSB) for recombinational DNA repair. Binds to DSBs and unwinds DNA via a highly rapid and processive ATP-dependent bidirectional helicase activity. Unwinds dsDNA until it encounters a Chi (crossover hotspot instigator) sequence from the 3' direction. Cuts ssDNA a few nucleotides 3' to the Chi site. The properties and activities of the enzyme are changed at Chi. The Chi-altered holoenzyme produces a long 3'-ssDNA overhang and facilitates RecA-binding to the ssDNA for homologous DNA recombination and repair. Holoenzyme degrades any linearized DNA that is unable to undergo homologous recombination. In the holoenzyme this subunit recognizes the wild-type Chi sequence, and when added to isolated RecB increases its ATP-dependent helicase processivity.</text>
</comment>
<dbReference type="PANTHER" id="PTHR30591:SF1">
    <property type="entry name" value="RECBCD ENZYME SUBUNIT RECC"/>
    <property type="match status" value="1"/>
</dbReference>
<reference evidence="13" key="2">
    <citation type="submission" date="2016-10" db="EMBL/GenBank/DDBJ databases">
        <authorList>
            <person name="de Groot N.N."/>
        </authorList>
    </citation>
    <scope>NUCLEOTIDE SEQUENCE [LARGE SCALE GENOMIC DNA]</scope>
    <source>
        <strain evidence="13">DSM 24204</strain>
    </source>
</reference>
<dbReference type="Gene3D" id="1.10.10.990">
    <property type="match status" value="1"/>
</dbReference>
<evidence type="ECO:0000256" key="8">
    <source>
        <dbReference type="ARBA" id="ARBA00023125"/>
    </source>
</evidence>
<keyword evidence="5 10" id="KW-0347">Helicase</keyword>
<keyword evidence="8 10" id="KW-0238">DNA-binding</keyword>
<evidence type="ECO:0000256" key="9">
    <source>
        <dbReference type="ARBA" id="ARBA00023204"/>
    </source>
</evidence>
<dbReference type="HAMAP" id="MF_01486">
    <property type="entry name" value="RecC"/>
    <property type="match status" value="1"/>
</dbReference>
<dbReference type="InterPro" id="IPR013986">
    <property type="entry name" value="DExx_box_DNA_helicase_dom_sf"/>
</dbReference>
<protein>
    <recommendedName>
        <fullName evidence="10">RecBCD enzyme subunit RecC</fullName>
    </recommendedName>
    <alternativeName>
        <fullName evidence="10">Exonuclease V subunit RecC</fullName>
        <shortName evidence="10">ExoV subunit RecC</shortName>
    </alternativeName>
    <alternativeName>
        <fullName evidence="10">Helicase/nuclease RecBCD subunit RecC</fullName>
    </alternativeName>
</protein>
<evidence type="ECO:0000256" key="6">
    <source>
        <dbReference type="ARBA" id="ARBA00022839"/>
    </source>
</evidence>
<dbReference type="InterPro" id="IPR041500">
    <property type="entry name" value="RecC_C"/>
</dbReference>
<sequence>MFTVYYSNQLETQKKLLLQLLKVQPNYDPFKAETILVQSTGMAQWLQMEIAQEDGVAINFEFPFPTSFLWKQYRNLLPELPKENIFDQKLTVWRLMQIIPHFLDSESFSSLKFYLGENPKQAKYYQLAKAIAELFDQYLVYRPHWLIHWENNQNEKVLAEIFQYNDKLSQSMKTHLQTEVQWQSELWNALVARLKQDSNEAVFTTSHRAYFQQRFFDKLNNLTAVEKHKLPQRIFIFGISSLPISQLETLVKLSEHCDIHLFFLNPSQYYWGNILEEKMMDKIALYNGKIGLESEGASLSSNPLLTMWGKQGRDFFNILLERQDNEISAYIDPLENRTHLLAQLQHSILNLTDEVTFTQEEQDYSIQLHSCHSPLREVEVLYDQLLHLFEQDSQLAPKDIIVMSPNIDLYAPYITAVFERKDPCAIPYSISDQHIQDIDPIIKSFLHLLSIKESICSAEEMIELLSVTAIQNQFNFSTQQIEQLRDWIKKVGIRSGLKLESPQWKNYNSWENGLNRLLLGSCLKEENGIWEETVAFDESYGLQSEISGQLSQFICKIMDWIEFLHHSHNMEQWKGRLKQLIEDFYLEDETNINSLLALHNAIDEMVQNVTDSQFNDVIDDEIIISLMNELLENNKTHLNFLAGSVNFATLLPMRSIPFKVVCLLGMSEKHFPRQYHTNSFDLMQHAPQKGDRAKREDDRYLFLEALLSAKDIFYISYVGQSLIKNQLESPSVLVSQLCDFLPKKGELSFFESNVIQHSMTAFNPINFTLDNPHRSYAKSWLETLNPQDISSDFLMPINNKPEIHYIDLDDLIHFIQQPIKFFFNHHLGINFSQYDTTIEETEPFNLSNLEKFQFYDELLITPPQKFEDFFNQEKLKGALPANGFREVTQHHLINELAMLHQYLTPYIKQGKQTLPLYYKGNNLPLYGNLRHYQADDHIMLYRAGKLRDKDIIQMWLYHLLLQVNNTSQHLVFYYKNDNKIGKLTFQPVEQSKANELLDDYINDYLESFNELQWGIYQNLETFFKQYQKSDSLDQFIQQQLDSLVTENYNQTNHEKVYLNRILNQTSGIIYQKIYQKTLDWFTVMWENKNIAEGNNDNLENNT</sequence>
<evidence type="ECO:0000256" key="1">
    <source>
        <dbReference type="ARBA" id="ARBA00022722"/>
    </source>
</evidence>
<accession>A0A1H7VF65</accession>
<dbReference type="GO" id="GO:0000724">
    <property type="term" value="P:double-strand break repair via homologous recombination"/>
    <property type="evidence" value="ECO:0007669"/>
    <property type="project" value="UniProtKB-UniRule"/>
</dbReference>
<evidence type="ECO:0000256" key="4">
    <source>
        <dbReference type="ARBA" id="ARBA00022801"/>
    </source>
</evidence>
<dbReference type="InterPro" id="IPR006697">
    <property type="entry name" value="RecC"/>
</dbReference>
<proteinExistence type="inferred from homology"/>
<reference evidence="12 15" key="3">
    <citation type="journal article" date="2023" name="Front. Microbiol.">
        <title>Phylogeography and host specificity of Pasteurellaceae pathogenic to sea-farmed fish in the north-east Atlantic.</title>
        <authorList>
            <person name="Gulla S."/>
            <person name="Colquhoun D.J."/>
            <person name="Olsen A.B."/>
            <person name="Spilsberg B."/>
            <person name="Lagesen K."/>
            <person name="Aakesson C.P."/>
            <person name="Strom S."/>
            <person name="Manji F."/>
            <person name="Birkbeck T.H."/>
            <person name="Nilsen H.K."/>
        </authorList>
    </citation>
    <scope>NUCLEOTIDE SEQUENCE [LARGE SCALE GENOMIC DNA]</scope>
    <source>
        <strain evidence="12 15">VIO11850</strain>
    </source>
</reference>
<reference evidence="14" key="1">
    <citation type="submission" date="2016-10" db="EMBL/GenBank/DDBJ databases">
        <authorList>
            <person name="Varghese N."/>
            <person name="Submissions S."/>
        </authorList>
    </citation>
    <scope>NUCLEOTIDE SEQUENCE [LARGE SCALE GENOMIC DNA]</scope>
    <source>
        <strain evidence="14">DSM 24204</strain>
    </source>
</reference>
<dbReference type="Proteomes" id="UP000198883">
    <property type="component" value="Unassembled WGS sequence"/>
</dbReference>
<evidence type="ECO:0000313" key="14">
    <source>
        <dbReference type="Proteomes" id="UP000198883"/>
    </source>
</evidence>
<comment type="similarity">
    <text evidence="10">Belongs to the RecC family.</text>
</comment>
<evidence type="ECO:0000256" key="10">
    <source>
        <dbReference type="HAMAP-Rule" id="MF_01486"/>
    </source>
</evidence>
<evidence type="ECO:0000256" key="3">
    <source>
        <dbReference type="ARBA" id="ARBA00022763"/>
    </source>
</evidence>
<dbReference type="RefSeq" id="WP_176673517.1">
    <property type="nucleotide sequence ID" value="NZ_CP016180.1"/>
</dbReference>
<evidence type="ECO:0000256" key="2">
    <source>
        <dbReference type="ARBA" id="ARBA00022741"/>
    </source>
</evidence>
<dbReference type="NCBIfam" id="TIGR01450">
    <property type="entry name" value="recC"/>
    <property type="match status" value="1"/>
</dbReference>
<dbReference type="SUPFAM" id="SSF52980">
    <property type="entry name" value="Restriction endonuclease-like"/>
    <property type="match status" value="1"/>
</dbReference>
<evidence type="ECO:0000256" key="5">
    <source>
        <dbReference type="ARBA" id="ARBA00022806"/>
    </source>
</evidence>
<gene>
    <name evidence="10 12" type="primary">recC</name>
    <name evidence="12" type="ORF">QJT92_04695</name>
    <name evidence="13" type="ORF">SAMN05444853_104108</name>
</gene>
<dbReference type="GO" id="GO:0008854">
    <property type="term" value="F:exodeoxyribonuclease V activity"/>
    <property type="evidence" value="ECO:0007669"/>
    <property type="project" value="InterPro"/>
</dbReference>
<dbReference type="Gene3D" id="3.40.50.10930">
    <property type="match status" value="1"/>
</dbReference>
<keyword evidence="4 10" id="KW-0378">Hydrolase</keyword>
<dbReference type="GeneID" id="83545416"/>
<dbReference type="EMBL" id="FOBN01000004">
    <property type="protein sequence ID" value="SEM07902.1"/>
    <property type="molecule type" value="Genomic_DNA"/>
</dbReference>
<dbReference type="PIRSF" id="PIRSF000980">
    <property type="entry name" value="RecC"/>
    <property type="match status" value="1"/>
</dbReference>
<dbReference type="EMBL" id="JASAVS010000008">
    <property type="protein sequence ID" value="MDP8085225.1"/>
    <property type="molecule type" value="Genomic_DNA"/>
</dbReference>
<dbReference type="PANTHER" id="PTHR30591">
    <property type="entry name" value="RECBCD ENZYME SUBUNIT RECC"/>
    <property type="match status" value="1"/>
</dbReference>
<dbReference type="SUPFAM" id="SSF52540">
    <property type="entry name" value="P-loop containing nucleoside triphosphate hydrolases"/>
    <property type="match status" value="2"/>
</dbReference>
<organism evidence="13 14">
    <name type="scientific">Phocoenobacter skyensis</name>
    <dbReference type="NCBI Taxonomy" id="97481"/>
    <lineage>
        <taxon>Bacteria</taxon>
        <taxon>Pseudomonadati</taxon>
        <taxon>Pseudomonadota</taxon>
        <taxon>Gammaproteobacteria</taxon>
        <taxon>Pasteurellales</taxon>
        <taxon>Pasteurellaceae</taxon>
        <taxon>Phocoenobacter</taxon>
    </lineage>
</organism>
<evidence type="ECO:0000313" key="15">
    <source>
        <dbReference type="Proteomes" id="UP001224812"/>
    </source>
</evidence>
<dbReference type="STRING" id="97481.SAMN05444853_104108"/>
<dbReference type="GO" id="GO:0005524">
    <property type="term" value="F:ATP binding"/>
    <property type="evidence" value="ECO:0007669"/>
    <property type="project" value="UniProtKB-UniRule"/>
</dbReference>
<keyword evidence="9 10" id="KW-0234">DNA repair</keyword>
<evidence type="ECO:0000259" key="11">
    <source>
        <dbReference type="Pfam" id="PF17946"/>
    </source>
</evidence>
<keyword evidence="6 10" id="KW-0269">Exonuclease</keyword>